<sequence>MHSTTLFSFLFACASALAGPAQMSMNSLNNCDAQSWDNATHHDMQDMSFSHLQSRNNGGLWRPPKLPAQDPGSRIKVHWNVLMRDSTLDGGNIPDSMIAEQMQILNKDFAPIGLSFELVETKRTTNARWFNTNSKDRQAELEYKASFGHIDDASVLKIWSIHRESIA</sequence>
<keyword evidence="3" id="KW-1185">Reference proteome</keyword>
<evidence type="ECO:0000313" key="2">
    <source>
        <dbReference type="EMBL" id="KAL0958587.1"/>
    </source>
</evidence>
<protein>
    <submittedName>
        <fullName evidence="2">Uncharacterized protein</fullName>
    </submittedName>
</protein>
<evidence type="ECO:0000256" key="1">
    <source>
        <dbReference type="SAM" id="SignalP"/>
    </source>
</evidence>
<dbReference type="EMBL" id="JASNQZ010000003">
    <property type="protein sequence ID" value="KAL0958587.1"/>
    <property type="molecule type" value="Genomic_DNA"/>
</dbReference>
<accession>A0ABR3JS33</accession>
<dbReference type="Proteomes" id="UP001556367">
    <property type="component" value="Unassembled WGS sequence"/>
</dbReference>
<evidence type="ECO:0000313" key="3">
    <source>
        <dbReference type="Proteomes" id="UP001556367"/>
    </source>
</evidence>
<dbReference type="InterPro" id="IPR024079">
    <property type="entry name" value="MetalloPept_cat_dom_sf"/>
</dbReference>
<feature type="signal peptide" evidence="1">
    <location>
        <begin position="1"/>
        <end position="18"/>
    </location>
</feature>
<gene>
    <name evidence="2" type="ORF">HGRIS_013928</name>
</gene>
<organism evidence="2 3">
    <name type="scientific">Hohenbuehelia grisea</name>
    <dbReference type="NCBI Taxonomy" id="104357"/>
    <lineage>
        <taxon>Eukaryota</taxon>
        <taxon>Fungi</taxon>
        <taxon>Dikarya</taxon>
        <taxon>Basidiomycota</taxon>
        <taxon>Agaricomycotina</taxon>
        <taxon>Agaricomycetes</taxon>
        <taxon>Agaricomycetidae</taxon>
        <taxon>Agaricales</taxon>
        <taxon>Pleurotineae</taxon>
        <taxon>Pleurotaceae</taxon>
        <taxon>Hohenbuehelia</taxon>
    </lineage>
</organism>
<keyword evidence="1" id="KW-0732">Signal</keyword>
<dbReference type="Gene3D" id="3.40.390.10">
    <property type="entry name" value="Collagenase (Catalytic Domain)"/>
    <property type="match status" value="1"/>
</dbReference>
<name>A0ABR3JS33_9AGAR</name>
<proteinExistence type="predicted"/>
<comment type="caution">
    <text evidence="2">The sequence shown here is derived from an EMBL/GenBank/DDBJ whole genome shotgun (WGS) entry which is preliminary data.</text>
</comment>
<feature type="chain" id="PRO_5045909688" evidence="1">
    <location>
        <begin position="19"/>
        <end position="167"/>
    </location>
</feature>
<reference evidence="3" key="1">
    <citation type="submission" date="2024-06" db="EMBL/GenBank/DDBJ databases">
        <title>Multi-omics analyses provide insights into the biosynthesis of the anticancer antibiotic pleurotin in Hohenbuehelia grisea.</title>
        <authorList>
            <person name="Weaver J.A."/>
            <person name="Alberti F."/>
        </authorList>
    </citation>
    <scope>NUCLEOTIDE SEQUENCE [LARGE SCALE GENOMIC DNA]</scope>
    <source>
        <strain evidence="3">T-177</strain>
    </source>
</reference>